<evidence type="ECO:0000313" key="2">
    <source>
        <dbReference type="Proteomes" id="UP000646365"/>
    </source>
</evidence>
<organism evidence="1 2">
    <name type="scientific">Aliidongia dinghuensis</name>
    <dbReference type="NCBI Taxonomy" id="1867774"/>
    <lineage>
        <taxon>Bacteria</taxon>
        <taxon>Pseudomonadati</taxon>
        <taxon>Pseudomonadota</taxon>
        <taxon>Alphaproteobacteria</taxon>
        <taxon>Rhodospirillales</taxon>
        <taxon>Dongiaceae</taxon>
        <taxon>Aliidongia</taxon>
    </lineage>
</organism>
<accession>A0A8J3E2U1</accession>
<comment type="caution">
    <text evidence="1">The sequence shown here is derived from an EMBL/GenBank/DDBJ whole genome shotgun (WGS) entry which is preliminary data.</text>
</comment>
<dbReference type="AlphaFoldDB" id="A0A8J3E2U1"/>
<proteinExistence type="predicted"/>
<dbReference type="EMBL" id="BMJQ01000001">
    <property type="protein sequence ID" value="GGF01330.1"/>
    <property type="molecule type" value="Genomic_DNA"/>
</dbReference>
<reference evidence="1" key="1">
    <citation type="journal article" date="2014" name="Int. J. Syst. Evol. Microbiol.">
        <title>Complete genome sequence of Corynebacterium casei LMG S-19264T (=DSM 44701T), isolated from a smear-ripened cheese.</title>
        <authorList>
            <consortium name="US DOE Joint Genome Institute (JGI-PGF)"/>
            <person name="Walter F."/>
            <person name="Albersmeier A."/>
            <person name="Kalinowski J."/>
            <person name="Ruckert C."/>
        </authorList>
    </citation>
    <scope>NUCLEOTIDE SEQUENCE</scope>
    <source>
        <strain evidence="1">CGMCC 1.15725</strain>
    </source>
</reference>
<protein>
    <submittedName>
        <fullName evidence="1">Uncharacterized protein</fullName>
    </submittedName>
</protein>
<evidence type="ECO:0000313" key="1">
    <source>
        <dbReference type="EMBL" id="GGF01330.1"/>
    </source>
</evidence>
<dbReference type="RefSeq" id="WP_189041829.1">
    <property type="nucleotide sequence ID" value="NZ_BMJQ01000001.1"/>
</dbReference>
<dbReference type="Proteomes" id="UP000646365">
    <property type="component" value="Unassembled WGS sequence"/>
</dbReference>
<sequence>MAVNAVPKEILLKRAVLLDRADTLEGEKRKLLDDIEVLDRAALIFDPTYTPQTVGKRPKAQARKPSSMLPASELTSIIGKLIRSAVEPMATSAIASAVVDAKELPADDKRKFDALVQRVRTILNGLERTKVVEGIRTDGDKRVLWRAPLRQVG</sequence>
<reference evidence="1" key="2">
    <citation type="submission" date="2020-09" db="EMBL/GenBank/DDBJ databases">
        <authorList>
            <person name="Sun Q."/>
            <person name="Zhou Y."/>
        </authorList>
    </citation>
    <scope>NUCLEOTIDE SEQUENCE</scope>
    <source>
        <strain evidence="1">CGMCC 1.15725</strain>
    </source>
</reference>
<gene>
    <name evidence="1" type="ORF">GCM10011611_03610</name>
</gene>
<keyword evidence="2" id="KW-1185">Reference proteome</keyword>
<name>A0A8J3E2U1_9PROT</name>